<dbReference type="AlphaFoldDB" id="A0A178LGA3"/>
<organism evidence="1 2">
    <name type="scientific">Pseudomonas oryzihabitans</name>
    <dbReference type="NCBI Taxonomy" id="47885"/>
    <lineage>
        <taxon>Bacteria</taxon>
        <taxon>Pseudomonadati</taxon>
        <taxon>Pseudomonadota</taxon>
        <taxon>Gammaproteobacteria</taxon>
        <taxon>Pseudomonadales</taxon>
        <taxon>Pseudomonadaceae</taxon>
        <taxon>Pseudomonas</taxon>
    </lineage>
</organism>
<dbReference type="Gene3D" id="3.40.50.880">
    <property type="match status" value="1"/>
</dbReference>
<dbReference type="Proteomes" id="UP000078356">
    <property type="component" value="Unassembled WGS sequence"/>
</dbReference>
<name>A0A178LGA3_9PSED</name>
<evidence type="ECO:0008006" key="3">
    <source>
        <dbReference type="Google" id="ProtNLM"/>
    </source>
</evidence>
<accession>A0A178LGA3</accession>
<dbReference type="InterPro" id="IPR029062">
    <property type="entry name" value="Class_I_gatase-like"/>
</dbReference>
<reference evidence="1 2" key="1">
    <citation type="submission" date="2016-04" db="EMBL/GenBank/DDBJ databases">
        <title>Draft Genome Sequences of Staphylococcus capitis Strain H36, S. capitis Strain H65, S. cohnii Strain H62, S. hominis Strain H69, Mycobacterium iranicum Strain H39, Plantibacter sp. Strain H53, Pseudomonas oryzihabitans Strain H72, and Microbacterium sp. Strain H83, isolated from residential settings.</title>
        <authorList>
            <person name="Lymperopoulou D."/>
            <person name="Adams R.I."/>
            <person name="Lindow S."/>
            <person name="Coil D.A."/>
            <person name="Jospin G."/>
            <person name="Eisen J.A."/>
        </authorList>
    </citation>
    <scope>NUCLEOTIDE SEQUENCE [LARGE SCALE GENOMIC DNA]</scope>
    <source>
        <strain evidence="1 2">H72</strain>
    </source>
</reference>
<dbReference type="SUPFAM" id="SSF52317">
    <property type="entry name" value="Class I glutamine amidotransferase-like"/>
    <property type="match status" value="1"/>
</dbReference>
<evidence type="ECO:0000313" key="2">
    <source>
        <dbReference type="Proteomes" id="UP000078356"/>
    </source>
</evidence>
<sequence length="168" mass="17770">MMGTPLEILLVLTSQATMGDDPRLTGVWFEEQSTPYYALVDAGANVDIASIAGGEIPVDPHSIASEGMNPPSVECFLDDKVSMDKLEGSLKIDSIAPEGGAVMFLPGGHGTMWDLPGAGRSSICCRALGLTAGWSRRPATAEPDWLMSRKRMASRWLPAVASAPLPNA</sequence>
<gene>
    <name evidence="1" type="ORF">A4V15_02150</name>
</gene>
<protein>
    <recommendedName>
        <fullName evidence="3">DJ-1/PfpI domain-containing protein</fullName>
    </recommendedName>
</protein>
<dbReference type="EMBL" id="LWCR01000012">
    <property type="protein sequence ID" value="OAN29763.1"/>
    <property type="molecule type" value="Genomic_DNA"/>
</dbReference>
<dbReference type="RefSeq" id="WP_006378996.1">
    <property type="nucleotide sequence ID" value="NZ_LWCR01000012.1"/>
</dbReference>
<proteinExistence type="predicted"/>
<dbReference type="OrthoDB" id="9792284at2"/>
<comment type="caution">
    <text evidence="1">The sequence shown here is derived from an EMBL/GenBank/DDBJ whole genome shotgun (WGS) entry which is preliminary data.</text>
</comment>
<evidence type="ECO:0000313" key="1">
    <source>
        <dbReference type="EMBL" id="OAN29763.1"/>
    </source>
</evidence>